<organism evidence="1 2">
    <name type="scientific">Mycteria americana</name>
    <name type="common">Wood stork</name>
    <dbReference type="NCBI Taxonomy" id="33587"/>
    <lineage>
        <taxon>Eukaryota</taxon>
        <taxon>Metazoa</taxon>
        <taxon>Chordata</taxon>
        <taxon>Craniata</taxon>
        <taxon>Vertebrata</taxon>
        <taxon>Euteleostomi</taxon>
        <taxon>Archelosauria</taxon>
        <taxon>Archosauria</taxon>
        <taxon>Dinosauria</taxon>
        <taxon>Saurischia</taxon>
        <taxon>Theropoda</taxon>
        <taxon>Coelurosauria</taxon>
        <taxon>Aves</taxon>
        <taxon>Neognathae</taxon>
        <taxon>Neoaves</taxon>
        <taxon>Aequornithes</taxon>
        <taxon>Ciconiiformes</taxon>
        <taxon>Ciconiidae</taxon>
        <taxon>Mycteria</taxon>
    </lineage>
</organism>
<reference evidence="1 2" key="1">
    <citation type="journal article" date="2023" name="J. Hered.">
        <title>Chromosome-level genome of the wood stork (Mycteria americana) provides insight into avian chromosome evolution.</title>
        <authorList>
            <person name="Flamio R. Jr."/>
            <person name="Ramstad K.M."/>
        </authorList>
    </citation>
    <scope>NUCLEOTIDE SEQUENCE [LARGE SCALE GENOMIC DNA]</scope>
    <source>
        <strain evidence="1">JAX WOST 10</strain>
    </source>
</reference>
<name>A0AAN7SEB6_MYCAM</name>
<gene>
    <name evidence="1" type="ORF">QYF61_011898</name>
</gene>
<sequence>MWASCLGVLMDTKLTMSQQHALWQRRLMMVRTHLEYCVNFWSPQYKRDMDILERIQQRATKMVKELEHLSYEERLREM</sequence>
<dbReference type="Proteomes" id="UP001333110">
    <property type="component" value="Unassembled WGS sequence"/>
</dbReference>
<keyword evidence="2" id="KW-1185">Reference proteome</keyword>
<dbReference type="AlphaFoldDB" id="A0AAN7SEB6"/>
<evidence type="ECO:0000313" key="1">
    <source>
        <dbReference type="EMBL" id="KAK4826861.1"/>
    </source>
</evidence>
<accession>A0AAN7SEB6</accession>
<evidence type="ECO:0000313" key="2">
    <source>
        <dbReference type="Proteomes" id="UP001333110"/>
    </source>
</evidence>
<proteinExistence type="predicted"/>
<comment type="caution">
    <text evidence="1">The sequence shown here is derived from an EMBL/GenBank/DDBJ whole genome shotgun (WGS) entry which is preliminary data.</text>
</comment>
<dbReference type="EMBL" id="JAUNZN010000002">
    <property type="protein sequence ID" value="KAK4826861.1"/>
    <property type="molecule type" value="Genomic_DNA"/>
</dbReference>
<protein>
    <submittedName>
        <fullName evidence="1">Uncharacterized protein</fullName>
    </submittedName>
</protein>